<keyword evidence="4" id="KW-1185">Reference proteome</keyword>
<accession>K0RFM7</accession>
<keyword evidence="2" id="KW-0812">Transmembrane</keyword>
<keyword evidence="2" id="KW-1133">Transmembrane helix</keyword>
<evidence type="ECO:0000313" key="3">
    <source>
        <dbReference type="EMBL" id="EJK47711.1"/>
    </source>
</evidence>
<dbReference type="EMBL" id="AGNL01046700">
    <property type="protein sequence ID" value="EJK47711.1"/>
    <property type="molecule type" value="Genomic_DNA"/>
</dbReference>
<evidence type="ECO:0000256" key="2">
    <source>
        <dbReference type="SAM" id="Phobius"/>
    </source>
</evidence>
<feature type="region of interest" description="Disordered" evidence="1">
    <location>
        <begin position="207"/>
        <end position="310"/>
    </location>
</feature>
<reference evidence="3 4" key="1">
    <citation type="journal article" date="2012" name="Genome Biol.">
        <title>Genome and low-iron response of an oceanic diatom adapted to chronic iron limitation.</title>
        <authorList>
            <person name="Lommer M."/>
            <person name="Specht M."/>
            <person name="Roy A.S."/>
            <person name="Kraemer L."/>
            <person name="Andreson R."/>
            <person name="Gutowska M.A."/>
            <person name="Wolf J."/>
            <person name="Bergner S.V."/>
            <person name="Schilhabel M.B."/>
            <person name="Klostermeier U.C."/>
            <person name="Beiko R.G."/>
            <person name="Rosenstiel P."/>
            <person name="Hippler M."/>
            <person name="Laroche J."/>
        </authorList>
    </citation>
    <scope>NUCLEOTIDE SEQUENCE [LARGE SCALE GENOMIC DNA]</scope>
    <source>
        <strain evidence="3 4">CCMP1005</strain>
    </source>
</reference>
<sequence>MTDAPDCREDVPADAVPCSPGIRHVRLYRPRTIAPRPSPPSSSEHDVPSDEAARPSGRRRRTTVKRYHLLFAAAYLYQLYWVCSTVGVPYREFLDKAEREGFEGECLDSHGGVGQDAGRAGPRPVRHRRPGPPHEEDRVVRLDGDGHRGARRPEAPREGAERPGQPPQEHEGPQEERAHLLEHALQRRAGHGPPAHGAHADLERRVQRLDELRPRQAGGRGAPRGVDRPRRVGQPAPPPGARKGRRQRGGGGRRGPHEADRAQQRPPVRAPVPPHPLRRHPVEGRGAPPPPAAAVPPHARRDVRVPPPPVLPRRRVGHLREGPVQHHHAARVLRGVDGHRGGGTARGRADTIRPEQVRGPAADVRGDVQDPAPEPVHRLPALLRRAVDARRLLAVLRVHAVHDPDVRGHGGLLEDQEPQRP</sequence>
<dbReference type="AlphaFoldDB" id="K0RFM7"/>
<name>K0RFM7_THAOC</name>
<feature type="transmembrane region" description="Helical" evidence="2">
    <location>
        <begin position="67"/>
        <end position="90"/>
    </location>
</feature>
<dbReference type="Proteomes" id="UP000266841">
    <property type="component" value="Unassembled WGS sequence"/>
</dbReference>
<protein>
    <submittedName>
        <fullName evidence="3">Uncharacterized protein</fullName>
    </submittedName>
</protein>
<feature type="region of interest" description="Disordered" evidence="1">
    <location>
        <begin position="27"/>
        <end position="60"/>
    </location>
</feature>
<proteinExistence type="predicted"/>
<keyword evidence="2" id="KW-0472">Membrane</keyword>
<feature type="region of interest" description="Disordered" evidence="1">
    <location>
        <begin position="106"/>
        <end position="175"/>
    </location>
</feature>
<organism evidence="3 4">
    <name type="scientific">Thalassiosira oceanica</name>
    <name type="common">Marine diatom</name>
    <dbReference type="NCBI Taxonomy" id="159749"/>
    <lineage>
        <taxon>Eukaryota</taxon>
        <taxon>Sar</taxon>
        <taxon>Stramenopiles</taxon>
        <taxon>Ochrophyta</taxon>
        <taxon>Bacillariophyta</taxon>
        <taxon>Coscinodiscophyceae</taxon>
        <taxon>Thalassiosirophycidae</taxon>
        <taxon>Thalassiosirales</taxon>
        <taxon>Thalassiosiraceae</taxon>
        <taxon>Thalassiosira</taxon>
    </lineage>
</organism>
<evidence type="ECO:0000313" key="4">
    <source>
        <dbReference type="Proteomes" id="UP000266841"/>
    </source>
</evidence>
<feature type="compositionally biased region" description="Basic and acidic residues" evidence="1">
    <location>
        <begin position="43"/>
        <end position="53"/>
    </location>
</feature>
<feature type="compositionally biased region" description="Basic and acidic residues" evidence="1">
    <location>
        <begin position="132"/>
        <end position="161"/>
    </location>
</feature>
<comment type="caution">
    <text evidence="3">The sequence shown here is derived from an EMBL/GenBank/DDBJ whole genome shotgun (WGS) entry which is preliminary data.</text>
</comment>
<evidence type="ECO:0000256" key="1">
    <source>
        <dbReference type="SAM" id="MobiDB-lite"/>
    </source>
</evidence>
<gene>
    <name evidence="3" type="ORF">THAOC_33551</name>
</gene>